<dbReference type="AlphaFoldDB" id="Q0JYJ9"/>
<dbReference type="SUPFAM" id="SSF56091">
    <property type="entry name" value="DNA ligase/mRNA capping enzyme, catalytic domain"/>
    <property type="match status" value="1"/>
</dbReference>
<feature type="domain" description="ATP-dependent DNA ligase family profile" evidence="1">
    <location>
        <begin position="21"/>
        <end position="102"/>
    </location>
</feature>
<dbReference type="EMBL" id="AM260480">
    <property type="protein sequence ID" value="CAJ97175.1"/>
    <property type="molecule type" value="Genomic_DNA"/>
</dbReference>
<keyword evidence="4" id="KW-1185">Reference proteome</keyword>
<dbReference type="GO" id="GO:0006310">
    <property type="term" value="P:DNA recombination"/>
    <property type="evidence" value="ECO:0007669"/>
    <property type="project" value="InterPro"/>
</dbReference>
<keyword evidence="2" id="KW-0436">Ligase</keyword>
<proteinExistence type="predicted"/>
<evidence type="ECO:0000313" key="3">
    <source>
        <dbReference type="EMBL" id="QCC04944.1"/>
    </source>
</evidence>
<dbReference type="GO" id="GO:0003910">
    <property type="term" value="F:DNA ligase (ATP) activity"/>
    <property type="evidence" value="ECO:0007669"/>
    <property type="project" value="InterPro"/>
</dbReference>
<dbReference type="eggNOG" id="COG1793">
    <property type="taxonomic scope" value="Bacteria"/>
</dbReference>
<dbReference type="OrthoDB" id="5503604at2"/>
<protein>
    <submittedName>
        <fullName evidence="2">Fragment of ATP-dependent DNA ligase</fullName>
    </submittedName>
</protein>
<dbReference type="Proteomes" id="UP000008210">
    <property type="component" value="Chromosome 2"/>
</dbReference>
<dbReference type="PROSITE" id="PS50160">
    <property type="entry name" value="DNA_LIGASE_A3"/>
    <property type="match status" value="1"/>
</dbReference>
<gene>
    <name evidence="2" type="ordered locus">H16_B2393</name>
    <name evidence="3" type="ORF">E6A55_31255</name>
</gene>
<dbReference type="InterPro" id="IPR012310">
    <property type="entry name" value="DNA_ligase_ATP-dep_cent"/>
</dbReference>
<evidence type="ECO:0000313" key="2">
    <source>
        <dbReference type="EMBL" id="CAJ97175.1"/>
    </source>
</evidence>
<dbReference type="STRING" id="381666.H16_B2393"/>
<dbReference type="Pfam" id="PF01068">
    <property type="entry name" value="DNA_ligase_A_M"/>
    <property type="match status" value="1"/>
</dbReference>
<dbReference type="KEGG" id="reh:H16_B2393"/>
<dbReference type="GO" id="GO:0006281">
    <property type="term" value="P:DNA repair"/>
    <property type="evidence" value="ECO:0007669"/>
    <property type="project" value="InterPro"/>
</dbReference>
<sequence length="113" mass="12824">MRARARRKGWYKRADLVAHCVFDLLVGKGEDLCGQPIERRKSALRRLLADSPAGILYVDSIEDGAWLYGHVLTLGLEGVVGKRAGSLYRDGERSPDWMKIKRPGAVPFKRFRR</sequence>
<reference evidence="2 4" key="1">
    <citation type="journal article" date="2006" name="Nat. Biotechnol.">
        <title>Genome sequence of the bioplastic-producing 'Knallgas' bacterium Ralstonia eutropha H16.</title>
        <authorList>
            <person name="Pohlmann A."/>
            <person name="Fricke W.F."/>
            <person name="Reinecke F."/>
            <person name="Kusian B."/>
            <person name="Liesegang H."/>
            <person name="Cramm R."/>
            <person name="Eitinger T."/>
            <person name="Ewering C."/>
            <person name="Potter M."/>
            <person name="Schwartz E."/>
            <person name="Strittmatter A."/>
            <person name="Voss I."/>
            <person name="Gottschalk G."/>
            <person name="Steinbuechel A."/>
            <person name="Friedrich B."/>
            <person name="Bowien B."/>
        </authorList>
    </citation>
    <scope>NUCLEOTIDE SEQUENCE [LARGE SCALE GENOMIC DNA]</scope>
    <source>
        <strain evidence="4">ATCC 17699 / DSM 428 / KCTC 22496 / NCIMB 10442 / H16 / Stanier 337</strain>
        <strain evidence="2">H16</strain>
    </source>
</reference>
<accession>Q0JYJ9</accession>
<evidence type="ECO:0000259" key="1">
    <source>
        <dbReference type="PROSITE" id="PS50160"/>
    </source>
</evidence>
<dbReference type="HOGENOM" id="CLU_2129304_0_0_4"/>
<dbReference type="Gene3D" id="3.30.1490.70">
    <property type="match status" value="1"/>
</dbReference>
<dbReference type="EMBL" id="CP039288">
    <property type="protein sequence ID" value="QCC04944.1"/>
    <property type="molecule type" value="Genomic_DNA"/>
</dbReference>
<dbReference type="Gene3D" id="3.30.470.30">
    <property type="entry name" value="DNA ligase/mRNA capping enzyme"/>
    <property type="match status" value="1"/>
</dbReference>
<evidence type="ECO:0000313" key="5">
    <source>
        <dbReference type="Proteomes" id="UP000296079"/>
    </source>
</evidence>
<dbReference type="GO" id="GO:0005524">
    <property type="term" value="F:ATP binding"/>
    <property type="evidence" value="ECO:0007669"/>
    <property type="project" value="InterPro"/>
</dbReference>
<reference evidence="3 5" key="2">
    <citation type="submission" date="2019-04" db="EMBL/GenBank/DDBJ databases">
        <title>Long-read de novo sequencing of Cupriavidus necator H16.</title>
        <authorList>
            <person name="Little G.T."/>
            <person name="Ehsaan M."/>
            <person name="Arenas-Lopez C."/>
            <person name="Jawed K."/>
            <person name="Winzer K."/>
            <person name="Kovacs K."/>
            <person name="Malys N."/>
            <person name="Minton N.P."/>
        </authorList>
    </citation>
    <scope>NUCLEOTIDE SEQUENCE [LARGE SCALE GENOMIC DNA]</scope>
    <source>
        <strain evidence="3 5">H16</strain>
    </source>
</reference>
<name>Q0JYJ9_CUPNH</name>
<dbReference type="Proteomes" id="UP000296079">
    <property type="component" value="Chromosome 2"/>
</dbReference>
<organism evidence="2 4">
    <name type="scientific">Cupriavidus necator (strain ATCC 17699 / DSM 428 / KCTC 22496 / NCIMB 10442 / H16 / Stanier 337)</name>
    <name type="common">Ralstonia eutropha</name>
    <dbReference type="NCBI Taxonomy" id="381666"/>
    <lineage>
        <taxon>Bacteria</taxon>
        <taxon>Pseudomonadati</taxon>
        <taxon>Pseudomonadota</taxon>
        <taxon>Betaproteobacteria</taxon>
        <taxon>Burkholderiales</taxon>
        <taxon>Burkholderiaceae</taxon>
        <taxon>Cupriavidus</taxon>
    </lineage>
</organism>
<evidence type="ECO:0000313" key="4">
    <source>
        <dbReference type="Proteomes" id="UP000008210"/>
    </source>
</evidence>
<dbReference type="RefSeq" id="WP_011617839.1">
    <property type="nucleotide sequence ID" value="NC_008314.1"/>
</dbReference>